<dbReference type="AlphaFoldDB" id="A0AAN9TFI1"/>
<proteinExistence type="predicted"/>
<feature type="compositionally biased region" description="Low complexity" evidence="1">
    <location>
        <begin position="470"/>
        <end position="484"/>
    </location>
</feature>
<feature type="compositionally biased region" description="Polar residues" evidence="1">
    <location>
        <begin position="26"/>
        <end position="35"/>
    </location>
</feature>
<accession>A0AAN9TFI1</accession>
<feature type="compositionally biased region" description="Polar residues" evidence="1">
    <location>
        <begin position="706"/>
        <end position="721"/>
    </location>
</feature>
<sequence length="881" mass="96660">MARQSRKRKFAETTSNPSEANFVRRQWQNEVSSGSGRPPLPRTSTFLKVKKRSFRRRLYIRAPTTVQSTSRSIADNSQLASVSCNSDRKKSFRKSIAKLPKLFSRLLRLDSKSDKARTSPDNCPSENKSTESKPAKSEPHRWTTFILRLAGNRIASAPHSQTPASFVSFESSNFQADVVQSSKRSQLSKKVLPEKECAFNFDRKEVSGIATKSRKSDQAIQTSHLIGATPETLPSSILPKVVGNMEDDFALVLYPKQELFSIAVRSRNSTKLAIEKRHYESTLYSSDIMPGSRKRIDHNYQQEIQSSSRKSSQTESSSIISSDPFGNIPTISAPVLKPIRVKHSSWRKIQRKFSKKFLRRQNPEQREISSIDQEVDGDSKNFSESSLASKLGQPASSTSLSNESCPFGDVPSISFPVLEPVRAEVAAPLTSSVTDFPQKNLQIKDINSSPTQSTNPNEASSEDVNKPDKSISQSSQIVIRSNNQPRISVSPSGEGPLVFVPVLEPIQVEISTTMPPMQKFSNNRLDNTREIITPGSFNQSEPQNTSSNDHNVSEFKCHTESAPQIKQNYPIQASSSHTPAFSASTQIMKSVQKEKVITPVSLSTRSPQQIPKVITSGSSSTSSESNIDVKICPESAPVELSHFQRTHSSLSANSSNAVPSVSLPVLKRVGQVFSSTSSESSRSLREKQVQKVVPESPSATELILDSSFSSPHTLGSSTSLETEQKKLPYPTTKNSNIITQPGHSCKIIKESAKEASNSVSVRRRGSLQFGNTSSSFSSSSTTFQNSTETINSTSCHKKTSISLTNLLLAGSITSESAGSDAGNSTDHRETNAEGQIEFVAAGSTAHNEEDMDSDNTNTSREKSSFVFQKSIKMKSRKTPGR</sequence>
<feature type="compositionally biased region" description="Basic and acidic residues" evidence="1">
    <location>
        <begin position="128"/>
        <end position="139"/>
    </location>
</feature>
<evidence type="ECO:0000313" key="3">
    <source>
        <dbReference type="Proteomes" id="UP001367676"/>
    </source>
</evidence>
<feature type="compositionally biased region" description="Basic residues" evidence="1">
    <location>
        <begin position="871"/>
        <end position="881"/>
    </location>
</feature>
<keyword evidence="3" id="KW-1185">Reference proteome</keyword>
<feature type="region of interest" description="Disordered" evidence="1">
    <location>
        <begin position="357"/>
        <end position="404"/>
    </location>
</feature>
<evidence type="ECO:0000313" key="2">
    <source>
        <dbReference type="EMBL" id="KAK7584035.1"/>
    </source>
</evidence>
<feature type="region of interest" description="Disordered" evidence="1">
    <location>
        <begin position="815"/>
        <end position="881"/>
    </location>
</feature>
<feature type="compositionally biased region" description="Low complexity" evidence="1">
    <location>
        <begin position="771"/>
        <end position="787"/>
    </location>
</feature>
<feature type="region of interest" description="Disordered" evidence="1">
    <location>
        <begin position="1"/>
        <end position="44"/>
    </location>
</feature>
<feature type="compositionally biased region" description="Low complexity" evidence="1">
    <location>
        <begin position="301"/>
        <end position="322"/>
    </location>
</feature>
<evidence type="ECO:0000256" key="1">
    <source>
        <dbReference type="SAM" id="MobiDB-lite"/>
    </source>
</evidence>
<comment type="caution">
    <text evidence="2">The sequence shown here is derived from an EMBL/GenBank/DDBJ whole genome shotgun (WGS) entry which is preliminary data.</text>
</comment>
<protein>
    <submittedName>
        <fullName evidence="2">Uncharacterized protein</fullName>
    </submittedName>
</protein>
<gene>
    <name evidence="2" type="ORF">V9T40_004998</name>
</gene>
<name>A0AAN9TFI1_9HEMI</name>
<feature type="region of interest" description="Disordered" evidence="1">
    <location>
        <begin position="113"/>
        <end position="139"/>
    </location>
</feature>
<dbReference type="EMBL" id="JBBCAQ010000032">
    <property type="protein sequence ID" value="KAK7584035.1"/>
    <property type="molecule type" value="Genomic_DNA"/>
</dbReference>
<feature type="region of interest" description="Disordered" evidence="1">
    <location>
        <begin position="301"/>
        <end position="323"/>
    </location>
</feature>
<reference evidence="2 3" key="1">
    <citation type="submission" date="2024-03" db="EMBL/GenBank/DDBJ databases">
        <title>Adaptation during the transition from Ophiocordyceps entomopathogen to insect associate is accompanied by gene loss and intensified selection.</title>
        <authorList>
            <person name="Ward C.M."/>
            <person name="Onetto C.A."/>
            <person name="Borneman A.R."/>
        </authorList>
    </citation>
    <scope>NUCLEOTIDE SEQUENCE [LARGE SCALE GENOMIC DNA]</scope>
    <source>
        <strain evidence="2">AWRI1</strain>
        <tissue evidence="2">Single Adult Female</tissue>
    </source>
</reference>
<dbReference type="Proteomes" id="UP001367676">
    <property type="component" value="Unassembled WGS sequence"/>
</dbReference>
<organism evidence="2 3">
    <name type="scientific">Parthenolecanium corni</name>
    <dbReference type="NCBI Taxonomy" id="536013"/>
    <lineage>
        <taxon>Eukaryota</taxon>
        <taxon>Metazoa</taxon>
        <taxon>Ecdysozoa</taxon>
        <taxon>Arthropoda</taxon>
        <taxon>Hexapoda</taxon>
        <taxon>Insecta</taxon>
        <taxon>Pterygota</taxon>
        <taxon>Neoptera</taxon>
        <taxon>Paraneoptera</taxon>
        <taxon>Hemiptera</taxon>
        <taxon>Sternorrhyncha</taxon>
        <taxon>Coccoidea</taxon>
        <taxon>Coccidae</taxon>
        <taxon>Parthenolecanium</taxon>
    </lineage>
</organism>
<feature type="region of interest" description="Disordered" evidence="1">
    <location>
        <begin position="768"/>
        <end position="795"/>
    </location>
</feature>
<feature type="compositionally biased region" description="Polar residues" evidence="1">
    <location>
        <begin position="440"/>
        <end position="459"/>
    </location>
</feature>
<feature type="compositionally biased region" description="Polar residues" evidence="1">
    <location>
        <begin position="815"/>
        <end position="824"/>
    </location>
</feature>
<feature type="compositionally biased region" description="Polar residues" evidence="1">
    <location>
        <begin position="380"/>
        <end position="404"/>
    </location>
</feature>
<feature type="region of interest" description="Disordered" evidence="1">
    <location>
        <begin position="440"/>
        <end position="494"/>
    </location>
</feature>
<feature type="region of interest" description="Disordered" evidence="1">
    <location>
        <begin position="676"/>
        <end position="738"/>
    </location>
</feature>